<protein>
    <submittedName>
        <fullName evidence="3">Amino acid adenylation domain-containing protein</fullName>
    </submittedName>
</protein>
<evidence type="ECO:0000259" key="1">
    <source>
        <dbReference type="Pfam" id="PF00501"/>
    </source>
</evidence>
<accession>A0ABY4MEY0</accession>
<dbReference type="InterPro" id="IPR025110">
    <property type="entry name" value="AMP-bd_C"/>
</dbReference>
<dbReference type="Gene3D" id="3.30.300.30">
    <property type="match status" value="1"/>
</dbReference>
<evidence type="ECO:0000313" key="3">
    <source>
        <dbReference type="EMBL" id="UQA94906.1"/>
    </source>
</evidence>
<reference evidence="3" key="1">
    <citation type="submission" date="2021-10" db="EMBL/GenBank/DDBJ databases">
        <title>Streptomyces nigrumlapis sp.nov.,an antimicrobial producing actinobacterium isolated from Black Gobi rocks.</title>
        <authorList>
            <person name="Wen Y."/>
            <person name="Zhang W."/>
            <person name="Liu X.G."/>
        </authorList>
    </citation>
    <scope>NUCLEOTIDE SEQUENCE</scope>
    <source>
        <strain evidence="3">ST13-2-2</strain>
    </source>
</reference>
<dbReference type="RefSeq" id="WP_248865760.1">
    <property type="nucleotide sequence ID" value="NZ_CP086322.1"/>
</dbReference>
<dbReference type="SUPFAM" id="SSF56801">
    <property type="entry name" value="Acetyl-CoA synthetase-like"/>
    <property type="match status" value="1"/>
</dbReference>
<dbReference type="PANTHER" id="PTHR45527:SF1">
    <property type="entry name" value="FATTY ACID SYNTHASE"/>
    <property type="match status" value="1"/>
</dbReference>
<dbReference type="Pfam" id="PF00501">
    <property type="entry name" value="AMP-binding"/>
    <property type="match status" value="1"/>
</dbReference>
<dbReference type="InterPro" id="IPR045851">
    <property type="entry name" value="AMP-bd_C_sf"/>
</dbReference>
<dbReference type="CDD" id="cd05930">
    <property type="entry name" value="A_NRPS"/>
    <property type="match status" value="1"/>
</dbReference>
<dbReference type="EMBL" id="CP086322">
    <property type="protein sequence ID" value="UQA94906.1"/>
    <property type="molecule type" value="Genomic_DNA"/>
</dbReference>
<evidence type="ECO:0000313" key="4">
    <source>
        <dbReference type="Proteomes" id="UP000830115"/>
    </source>
</evidence>
<dbReference type="InterPro" id="IPR042099">
    <property type="entry name" value="ANL_N_sf"/>
</dbReference>
<dbReference type="NCBIfam" id="TIGR01733">
    <property type="entry name" value="AA-adenyl-dom"/>
    <property type="match status" value="1"/>
</dbReference>
<dbReference type="PROSITE" id="PS00455">
    <property type="entry name" value="AMP_BINDING"/>
    <property type="match status" value="1"/>
</dbReference>
<organism evidence="3 4">
    <name type="scientific">Streptomyces halobius</name>
    <dbReference type="NCBI Taxonomy" id="2879846"/>
    <lineage>
        <taxon>Bacteria</taxon>
        <taxon>Bacillati</taxon>
        <taxon>Actinomycetota</taxon>
        <taxon>Actinomycetes</taxon>
        <taxon>Kitasatosporales</taxon>
        <taxon>Streptomycetaceae</taxon>
        <taxon>Streptomyces</taxon>
    </lineage>
</organism>
<feature type="domain" description="AMP-dependent synthetase/ligase" evidence="1">
    <location>
        <begin position="20"/>
        <end position="377"/>
    </location>
</feature>
<dbReference type="InterPro" id="IPR000873">
    <property type="entry name" value="AMP-dep_synth/lig_dom"/>
</dbReference>
<proteinExistence type="predicted"/>
<gene>
    <name evidence="3" type="ORF">K9S39_26350</name>
</gene>
<dbReference type="Pfam" id="PF13193">
    <property type="entry name" value="AMP-binding_C"/>
    <property type="match status" value="1"/>
</dbReference>
<dbReference type="Proteomes" id="UP000830115">
    <property type="component" value="Chromosome"/>
</dbReference>
<feature type="domain" description="AMP-binding enzyme C-terminal" evidence="2">
    <location>
        <begin position="436"/>
        <end position="509"/>
    </location>
</feature>
<keyword evidence="4" id="KW-1185">Reference proteome</keyword>
<dbReference type="InterPro" id="IPR010071">
    <property type="entry name" value="AA_adenyl_dom"/>
</dbReference>
<dbReference type="Gene3D" id="3.40.50.12780">
    <property type="entry name" value="N-terminal domain of ligase-like"/>
    <property type="match status" value="1"/>
</dbReference>
<evidence type="ECO:0000259" key="2">
    <source>
        <dbReference type="Pfam" id="PF13193"/>
    </source>
</evidence>
<name>A0ABY4MEY0_9ACTN</name>
<dbReference type="PANTHER" id="PTHR45527">
    <property type="entry name" value="NONRIBOSOMAL PEPTIDE SYNTHETASE"/>
    <property type="match status" value="1"/>
</dbReference>
<dbReference type="InterPro" id="IPR020845">
    <property type="entry name" value="AMP-binding_CS"/>
</dbReference>
<sequence>MSLKGRRLALPEDLLVHRVFEAQARQHPDRTALTCGAEQLTFAELNARANRFAHHLITLGAGRGSVIGVCLDRTPELLIAILGTLKAGAAYVPLDPTYPAERLRLMVSQLDEIKLNVVSAETRALITGAPGEPVLLDELERSGRLDAQPTTDPVVDLTNDDLCYVVFTSGSTGTPKATAVRHEGWYNLLEWLRVEYGLDGSAGGLTVSSFGFDISQRGLMAPLFCGAALHLLPSRVFDPGMAYRLIGAHGVRQLHCAPSTLYVLIEHERALGTDALTRVGHVFIGGEPLTVSRIEEWATQEGNSCVLLHQYGVAECTDVATSHVLADYARYRGAATPVGTPVYNTEIHLLDDELGEVPDGETGEICVSGLSVSAGYLNASPADSRRFTELAGENGSVRLYRTGDRGYLTPDGELVVVGRVDAQVKIRGMRMDLGDVEHGVRSHALVDDAVVLALPDASGEPRLVAFVLPAAGALDTRTLYRDLLNTLPRNMVPQEFTVLDAFPLNPNGKTDRRALAALAGG</sequence>